<sequence length="446" mass="50331">MDSSHRRVLIIGADGLRPDLINNQLMPTLTKLIKNGTRFRHFKSAYPSETRVSMSTLTTGVYPGKHGIVANRMYIPCFNDGFVQTGNDQHLLEYTATTQESILLAPTLGDRLHRYHTKMSVAASSSPGASLLWNINFPEHILNPTSDYEQTTLPDIIEKYGELEEEAHVGTKIERSIWATDVFIAEHLPDRDNQVMVLWLAEPDFSQHFYGLGSPEANLALQTIDQCLAKVLQAIEELEINEEIDLLFLSDHGHSNVEAIGSLEDKLKEACEKLQINHHYIVTGNYIYLKKDAIFSNKDFQLLIQWFQEQNWCDAVYTNKQVDKKSQTAPIESILGPVTHNRTPDMIINPKWTDERNVFGVAGTTQTLTNSTNLRSNHGTLSPYDRYAVCIGYGPRFDKGATVDTDCNLVDIAPTVFDLLGLDEEGFDGRSLLTELKLYKYSGVYR</sequence>
<dbReference type="STRING" id="531814.SAMN04487944_11562"/>
<dbReference type="PANTHER" id="PTHR10151">
    <property type="entry name" value="ECTONUCLEOTIDE PYROPHOSPHATASE/PHOSPHODIESTERASE"/>
    <property type="match status" value="1"/>
</dbReference>
<evidence type="ECO:0000313" key="1">
    <source>
        <dbReference type="EMBL" id="SES02159.1"/>
    </source>
</evidence>
<dbReference type="Proteomes" id="UP000199687">
    <property type="component" value="Unassembled WGS sequence"/>
</dbReference>
<dbReference type="Gene3D" id="3.40.720.10">
    <property type="entry name" value="Alkaline Phosphatase, subunit A"/>
    <property type="match status" value="1"/>
</dbReference>
<keyword evidence="2" id="KW-1185">Reference proteome</keyword>
<protein>
    <submittedName>
        <fullName evidence="1">Predicted pyrophosphatase or phosphodiesterase, AlkP superfamily</fullName>
    </submittedName>
</protein>
<dbReference type="RefSeq" id="WP_089742275.1">
    <property type="nucleotide sequence ID" value="NZ_FOGL01000015.1"/>
</dbReference>
<dbReference type="Pfam" id="PF01663">
    <property type="entry name" value="Phosphodiest"/>
    <property type="match status" value="1"/>
</dbReference>
<dbReference type="GO" id="GO:0016787">
    <property type="term" value="F:hydrolase activity"/>
    <property type="evidence" value="ECO:0007669"/>
    <property type="project" value="UniProtKB-ARBA"/>
</dbReference>
<accession>A0A1H9TYG0</accession>
<gene>
    <name evidence="1" type="ORF">SAMN04487944_11562</name>
</gene>
<dbReference type="OrthoDB" id="9779418at2"/>
<dbReference type="InterPro" id="IPR017850">
    <property type="entry name" value="Alkaline_phosphatase_core_sf"/>
</dbReference>
<organism evidence="1 2">
    <name type="scientific">Gracilibacillus ureilyticus</name>
    <dbReference type="NCBI Taxonomy" id="531814"/>
    <lineage>
        <taxon>Bacteria</taxon>
        <taxon>Bacillati</taxon>
        <taxon>Bacillota</taxon>
        <taxon>Bacilli</taxon>
        <taxon>Bacillales</taxon>
        <taxon>Bacillaceae</taxon>
        <taxon>Gracilibacillus</taxon>
    </lineage>
</organism>
<dbReference type="PANTHER" id="PTHR10151:SF120">
    <property type="entry name" value="BIS(5'-ADENOSYL)-TRIPHOSPHATASE"/>
    <property type="match status" value="1"/>
</dbReference>
<reference evidence="1 2" key="1">
    <citation type="submission" date="2016-10" db="EMBL/GenBank/DDBJ databases">
        <authorList>
            <person name="de Groot N.N."/>
        </authorList>
    </citation>
    <scope>NUCLEOTIDE SEQUENCE [LARGE SCALE GENOMIC DNA]</scope>
    <source>
        <strain evidence="1 2">CGMCC 1.7727</strain>
    </source>
</reference>
<name>A0A1H9TYG0_9BACI</name>
<dbReference type="AlphaFoldDB" id="A0A1H9TYG0"/>
<dbReference type="InterPro" id="IPR002591">
    <property type="entry name" value="Phosphodiest/P_Trfase"/>
</dbReference>
<evidence type="ECO:0000313" key="2">
    <source>
        <dbReference type="Proteomes" id="UP000199687"/>
    </source>
</evidence>
<proteinExistence type="predicted"/>
<dbReference type="SUPFAM" id="SSF53649">
    <property type="entry name" value="Alkaline phosphatase-like"/>
    <property type="match status" value="1"/>
</dbReference>
<dbReference type="EMBL" id="FOGL01000015">
    <property type="protein sequence ID" value="SES02159.1"/>
    <property type="molecule type" value="Genomic_DNA"/>
</dbReference>